<keyword evidence="1" id="KW-1133">Transmembrane helix</keyword>
<name>A0A5K3FKQ5_MESCO</name>
<dbReference type="InterPro" id="IPR035940">
    <property type="entry name" value="CAP_sf"/>
</dbReference>
<feature type="signal peptide" evidence="2">
    <location>
        <begin position="1"/>
        <end position="16"/>
    </location>
</feature>
<dbReference type="Gene3D" id="3.40.33.10">
    <property type="entry name" value="CAP"/>
    <property type="match status" value="1"/>
</dbReference>
<dbReference type="Pfam" id="PF00188">
    <property type="entry name" value="CAP"/>
    <property type="match status" value="1"/>
</dbReference>
<evidence type="ECO:0000313" key="4">
    <source>
        <dbReference type="WBParaSite" id="MCU_009343-RA"/>
    </source>
</evidence>
<keyword evidence="1" id="KW-0472">Membrane</keyword>
<sequence>MLRFIGLLMLTLNVLSEVPSEEERAAIVECHTNLRERVEPSASNMQLMSYSFELEKLAQQLYPVCAADFNESDPKYQNVGIIELTSANDKPRFRDLCKVNSSAYNYDKDKCSGHCINYLQAIWAQTKQIGCALGQCKNMYDPSKLEYYITCIYKPSLLVLNPRPYESGPSCSKCPEGSACHRRQCYDTSSSTQQGTSVSAVFSPLYALICAMFYFLSLNNFSS</sequence>
<dbReference type="SUPFAM" id="SSF55797">
    <property type="entry name" value="PR-1-like"/>
    <property type="match status" value="1"/>
</dbReference>
<dbReference type="InterPro" id="IPR014044">
    <property type="entry name" value="CAP_dom"/>
</dbReference>
<organism evidence="4">
    <name type="scientific">Mesocestoides corti</name>
    <name type="common">Flatworm</name>
    <dbReference type="NCBI Taxonomy" id="53468"/>
    <lineage>
        <taxon>Eukaryota</taxon>
        <taxon>Metazoa</taxon>
        <taxon>Spiralia</taxon>
        <taxon>Lophotrochozoa</taxon>
        <taxon>Platyhelminthes</taxon>
        <taxon>Cestoda</taxon>
        <taxon>Eucestoda</taxon>
        <taxon>Cyclophyllidea</taxon>
        <taxon>Mesocestoididae</taxon>
        <taxon>Mesocestoides</taxon>
    </lineage>
</organism>
<evidence type="ECO:0000256" key="2">
    <source>
        <dbReference type="SAM" id="SignalP"/>
    </source>
</evidence>
<dbReference type="CDD" id="cd05380">
    <property type="entry name" value="CAP_euk"/>
    <property type="match status" value="1"/>
</dbReference>
<keyword evidence="2" id="KW-0732">Signal</keyword>
<feature type="chain" id="PRO_5024293539" evidence="2">
    <location>
        <begin position="17"/>
        <end position="223"/>
    </location>
</feature>
<dbReference type="SMART" id="SM00198">
    <property type="entry name" value="SCP"/>
    <property type="match status" value="1"/>
</dbReference>
<accession>A0A5K3FKQ5</accession>
<protein>
    <submittedName>
        <fullName evidence="4">SCP domain-containing protein</fullName>
    </submittedName>
</protein>
<keyword evidence="1" id="KW-0812">Transmembrane</keyword>
<evidence type="ECO:0000256" key="1">
    <source>
        <dbReference type="SAM" id="Phobius"/>
    </source>
</evidence>
<feature type="domain" description="SCP" evidence="3">
    <location>
        <begin position="22"/>
        <end position="161"/>
    </location>
</feature>
<dbReference type="WBParaSite" id="MCU_009343-RA">
    <property type="protein sequence ID" value="MCU_009343-RA"/>
    <property type="gene ID" value="MCU_009343"/>
</dbReference>
<reference evidence="4" key="1">
    <citation type="submission" date="2019-11" db="UniProtKB">
        <authorList>
            <consortium name="WormBaseParasite"/>
        </authorList>
    </citation>
    <scope>IDENTIFICATION</scope>
</reference>
<proteinExistence type="predicted"/>
<dbReference type="PANTHER" id="PTHR10334">
    <property type="entry name" value="CYSTEINE-RICH SECRETORY PROTEIN-RELATED"/>
    <property type="match status" value="1"/>
</dbReference>
<dbReference type="InterPro" id="IPR001283">
    <property type="entry name" value="CRISP-related"/>
</dbReference>
<dbReference type="AlphaFoldDB" id="A0A5K3FKQ5"/>
<feature type="transmembrane region" description="Helical" evidence="1">
    <location>
        <begin position="198"/>
        <end position="216"/>
    </location>
</feature>
<evidence type="ECO:0000259" key="3">
    <source>
        <dbReference type="SMART" id="SM00198"/>
    </source>
</evidence>